<evidence type="ECO:0000313" key="2">
    <source>
        <dbReference type="Proteomes" id="UP000286415"/>
    </source>
</evidence>
<reference evidence="1 2" key="2">
    <citation type="journal article" date="2021" name="Genomics">
        <title>High-quality reference genome for Clonorchis sinensis.</title>
        <authorList>
            <person name="Young N.D."/>
            <person name="Stroehlein A.J."/>
            <person name="Kinkar L."/>
            <person name="Wang T."/>
            <person name="Sohn W.M."/>
            <person name="Chang B.C.H."/>
            <person name="Kaur P."/>
            <person name="Weisz D."/>
            <person name="Dudchenko O."/>
            <person name="Aiden E.L."/>
            <person name="Korhonen P.K."/>
            <person name="Gasser R.B."/>
        </authorList>
    </citation>
    <scope>NUCLEOTIDE SEQUENCE [LARGE SCALE GENOMIC DNA]</scope>
    <source>
        <strain evidence="1">Cs-k2</strain>
    </source>
</reference>
<gene>
    <name evidence="1" type="ORF">CSKR_108424</name>
</gene>
<reference evidence="1 2" key="1">
    <citation type="journal article" date="2018" name="Biotechnol. Adv.">
        <title>Improved genomic resources and new bioinformatic workflow for the carcinogenic parasite Clonorchis sinensis: Biotechnological implications.</title>
        <authorList>
            <person name="Wang D."/>
            <person name="Korhonen P.K."/>
            <person name="Gasser R.B."/>
            <person name="Young N.D."/>
        </authorList>
    </citation>
    <scope>NUCLEOTIDE SEQUENCE [LARGE SCALE GENOMIC DNA]</scope>
    <source>
        <strain evidence="1">Cs-k2</strain>
    </source>
</reference>
<dbReference type="EMBL" id="NIRI02000042">
    <property type="protein sequence ID" value="KAG5449334.1"/>
    <property type="molecule type" value="Genomic_DNA"/>
</dbReference>
<sequence length="139" mass="15623">MVQWLWREVTDRKVCGSNSTSASRLPLSRLGQPGSIPALLLLSGCKSARHRKGITAERLLFYNLTYIFFSRVTSYLIKTYLVSNAIKEAKRVEVEGEETLISDNKNASDINWQHFQPGGVGITVPILDTESHTQHLDFS</sequence>
<name>A0A3R7CY55_CLOSI</name>
<dbReference type="Proteomes" id="UP000286415">
    <property type="component" value="Unassembled WGS sequence"/>
</dbReference>
<keyword evidence="2" id="KW-1185">Reference proteome</keyword>
<dbReference type="InParanoid" id="A0A3R7CY55"/>
<dbReference type="AlphaFoldDB" id="A0A3R7CY55"/>
<comment type="caution">
    <text evidence="1">The sequence shown here is derived from an EMBL/GenBank/DDBJ whole genome shotgun (WGS) entry which is preliminary data.</text>
</comment>
<proteinExistence type="predicted"/>
<protein>
    <submittedName>
        <fullName evidence="1">Uncharacterized protein</fullName>
    </submittedName>
</protein>
<organism evidence="1 2">
    <name type="scientific">Clonorchis sinensis</name>
    <name type="common">Chinese liver fluke</name>
    <dbReference type="NCBI Taxonomy" id="79923"/>
    <lineage>
        <taxon>Eukaryota</taxon>
        <taxon>Metazoa</taxon>
        <taxon>Spiralia</taxon>
        <taxon>Lophotrochozoa</taxon>
        <taxon>Platyhelminthes</taxon>
        <taxon>Trematoda</taxon>
        <taxon>Digenea</taxon>
        <taxon>Opisthorchiida</taxon>
        <taxon>Opisthorchiata</taxon>
        <taxon>Opisthorchiidae</taxon>
        <taxon>Clonorchis</taxon>
    </lineage>
</organism>
<accession>A0A3R7CY55</accession>
<evidence type="ECO:0000313" key="1">
    <source>
        <dbReference type="EMBL" id="KAG5449334.1"/>
    </source>
</evidence>